<dbReference type="RefSeq" id="WP_307199567.1">
    <property type="nucleotide sequence ID" value="NZ_JAUTAN010000001.1"/>
</dbReference>
<keyword evidence="3" id="KW-0804">Transcription</keyword>
<reference evidence="5" key="1">
    <citation type="submission" date="2023-07" db="EMBL/GenBank/DDBJ databases">
        <title>Functional and genomic diversity of the sorghum phyllosphere microbiome.</title>
        <authorList>
            <person name="Shade A."/>
        </authorList>
    </citation>
    <scope>NUCLEOTIDE SEQUENCE</scope>
    <source>
        <strain evidence="5">SORGH_AS_1067</strain>
    </source>
</reference>
<dbReference type="AlphaFoldDB" id="A0AAJ1TXK8"/>
<sequence length="215" mass="23360">MPKDPDRPRRRYVSPVREAALAATHGRIVDAAAELFSSEGYRSTTLAAIAARAGVSVPRVNLSGSKPALLVEAYQRRAGTTPEQPISESPELQELMKLPADEALPAYAAWLSQVHAQSVGLWFALREAAATDPEAATAFEAVERSNDEACLSAVAWADGLGLLTGDVPTEERAATWAQVAGAEPFRHFVVERGWSAERYQQWVRRAIERLVLDPA</sequence>
<dbReference type="InterPro" id="IPR001647">
    <property type="entry name" value="HTH_TetR"/>
</dbReference>
<dbReference type="PANTHER" id="PTHR30055">
    <property type="entry name" value="HTH-TYPE TRANSCRIPTIONAL REGULATOR RUTR"/>
    <property type="match status" value="1"/>
</dbReference>
<dbReference type="EMBL" id="JAUTAN010000001">
    <property type="protein sequence ID" value="MDQ1104191.1"/>
    <property type="molecule type" value="Genomic_DNA"/>
</dbReference>
<dbReference type="Gene3D" id="1.10.357.10">
    <property type="entry name" value="Tetracycline Repressor, domain 2"/>
    <property type="match status" value="1"/>
</dbReference>
<dbReference type="Pfam" id="PF00440">
    <property type="entry name" value="TetR_N"/>
    <property type="match status" value="1"/>
</dbReference>
<evidence type="ECO:0000256" key="2">
    <source>
        <dbReference type="ARBA" id="ARBA00023125"/>
    </source>
</evidence>
<dbReference type="SUPFAM" id="SSF46689">
    <property type="entry name" value="Homeodomain-like"/>
    <property type="match status" value="1"/>
</dbReference>
<dbReference type="GO" id="GO:0000976">
    <property type="term" value="F:transcription cis-regulatory region binding"/>
    <property type="evidence" value="ECO:0007669"/>
    <property type="project" value="TreeGrafter"/>
</dbReference>
<keyword evidence="1" id="KW-0805">Transcription regulation</keyword>
<proteinExistence type="predicted"/>
<organism evidence="5 6">
    <name type="scientific">Nocardioides zeae</name>
    <dbReference type="NCBI Taxonomy" id="1457234"/>
    <lineage>
        <taxon>Bacteria</taxon>
        <taxon>Bacillati</taxon>
        <taxon>Actinomycetota</taxon>
        <taxon>Actinomycetes</taxon>
        <taxon>Propionibacteriales</taxon>
        <taxon>Nocardioidaceae</taxon>
        <taxon>Nocardioides</taxon>
    </lineage>
</organism>
<evidence type="ECO:0000256" key="3">
    <source>
        <dbReference type="ARBA" id="ARBA00023163"/>
    </source>
</evidence>
<name>A0AAJ1TXK8_9ACTN</name>
<protein>
    <submittedName>
        <fullName evidence="5">AcrR family transcriptional regulator</fullName>
    </submittedName>
</protein>
<dbReference type="PANTHER" id="PTHR30055:SF234">
    <property type="entry name" value="HTH-TYPE TRANSCRIPTIONAL REGULATOR BETI"/>
    <property type="match status" value="1"/>
</dbReference>
<dbReference type="Proteomes" id="UP001239215">
    <property type="component" value="Unassembled WGS sequence"/>
</dbReference>
<evidence type="ECO:0000313" key="5">
    <source>
        <dbReference type="EMBL" id="MDQ1104191.1"/>
    </source>
</evidence>
<dbReference type="InterPro" id="IPR009057">
    <property type="entry name" value="Homeodomain-like_sf"/>
</dbReference>
<accession>A0AAJ1TXK8</accession>
<dbReference type="InterPro" id="IPR050109">
    <property type="entry name" value="HTH-type_TetR-like_transc_reg"/>
</dbReference>
<evidence type="ECO:0000256" key="1">
    <source>
        <dbReference type="ARBA" id="ARBA00023015"/>
    </source>
</evidence>
<keyword evidence="2" id="KW-0238">DNA-binding</keyword>
<dbReference type="GO" id="GO:0003700">
    <property type="term" value="F:DNA-binding transcription factor activity"/>
    <property type="evidence" value="ECO:0007669"/>
    <property type="project" value="TreeGrafter"/>
</dbReference>
<evidence type="ECO:0000259" key="4">
    <source>
        <dbReference type="Pfam" id="PF00440"/>
    </source>
</evidence>
<comment type="caution">
    <text evidence="5">The sequence shown here is derived from an EMBL/GenBank/DDBJ whole genome shotgun (WGS) entry which is preliminary data.</text>
</comment>
<gene>
    <name evidence="5" type="ORF">QE405_001475</name>
</gene>
<feature type="domain" description="HTH tetR-type" evidence="4">
    <location>
        <begin position="28"/>
        <end position="58"/>
    </location>
</feature>
<evidence type="ECO:0000313" key="6">
    <source>
        <dbReference type="Proteomes" id="UP001239215"/>
    </source>
</evidence>